<organism evidence="2 3">
    <name type="scientific">Salibacterium qingdaonense</name>
    <dbReference type="NCBI Taxonomy" id="266892"/>
    <lineage>
        <taxon>Bacteria</taxon>
        <taxon>Bacillati</taxon>
        <taxon>Bacillota</taxon>
        <taxon>Bacilli</taxon>
        <taxon>Bacillales</taxon>
        <taxon>Bacillaceae</taxon>
    </lineage>
</organism>
<dbReference type="Proteomes" id="UP000199668">
    <property type="component" value="Unassembled WGS sequence"/>
</dbReference>
<name>A0A1I4QVR9_9BACI</name>
<reference evidence="2 3" key="1">
    <citation type="submission" date="2016-10" db="EMBL/GenBank/DDBJ databases">
        <authorList>
            <person name="de Groot N.N."/>
        </authorList>
    </citation>
    <scope>NUCLEOTIDE SEQUENCE [LARGE SCALE GENOMIC DNA]</scope>
    <source>
        <strain evidence="2 3">CGMCC 1.6134</strain>
    </source>
</reference>
<keyword evidence="3" id="KW-1185">Reference proteome</keyword>
<dbReference type="AlphaFoldDB" id="A0A1I4QVR9"/>
<dbReference type="EMBL" id="FOTY01000051">
    <property type="protein sequence ID" value="SFM43905.1"/>
    <property type="molecule type" value="Genomic_DNA"/>
</dbReference>
<proteinExistence type="predicted"/>
<evidence type="ECO:0000313" key="3">
    <source>
        <dbReference type="Proteomes" id="UP000199668"/>
    </source>
</evidence>
<feature type="compositionally biased region" description="Polar residues" evidence="1">
    <location>
        <begin position="8"/>
        <end position="19"/>
    </location>
</feature>
<sequence length="64" mass="7080">IHGKDEVTGSNPVGSSMSKADTEQVPTILVPALFVWMRSVANKLQTFILGSIRFYLQLLLEFQG</sequence>
<evidence type="ECO:0000313" key="2">
    <source>
        <dbReference type="EMBL" id="SFM43905.1"/>
    </source>
</evidence>
<accession>A0A1I4QVR9</accession>
<evidence type="ECO:0000256" key="1">
    <source>
        <dbReference type="SAM" id="MobiDB-lite"/>
    </source>
</evidence>
<protein>
    <submittedName>
        <fullName evidence="2">Uncharacterized protein</fullName>
    </submittedName>
</protein>
<gene>
    <name evidence="2" type="ORF">SAMN04488054_1511</name>
</gene>
<feature type="non-terminal residue" evidence="2">
    <location>
        <position position="1"/>
    </location>
</feature>
<feature type="region of interest" description="Disordered" evidence="1">
    <location>
        <begin position="1"/>
        <end position="22"/>
    </location>
</feature>